<evidence type="ECO:0000313" key="2">
    <source>
        <dbReference type="EMBL" id="TNY22388.1"/>
    </source>
</evidence>
<gene>
    <name evidence="2" type="ORF">DMC30DRAFT_148997</name>
</gene>
<evidence type="ECO:0000313" key="3">
    <source>
        <dbReference type="Proteomes" id="UP000311382"/>
    </source>
</evidence>
<reference evidence="2 3" key="1">
    <citation type="submission" date="2019-03" db="EMBL/GenBank/DDBJ databases">
        <title>Rhodosporidium diobovatum UCD-FST 08-225 genome sequencing, assembly, and annotation.</title>
        <authorList>
            <person name="Fakankun I.U."/>
            <person name="Fristensky B."/>
            <person name="Levin D.B."/>
        </authorList>
    </citation>
    <scope>NUCLEOTIDE SEQUENCE [LARGE SCALE GENOMIC DNA]</scope>
    <source>
        <strain evidence="2 3">UCD-FST 08-225</strain>
    </source>
</reference>
<organism evidence="2 3">
    <name type="scientific">Rhodotorula diobovata</name>
    <dbReference type="NCBI Taxonomy" id="5288"/>
    <lineage>
        <taxon>Eukaryota</taxon>
        <taxon>Fungi</taxon>
        <taxon>Dikarya</taxon>
        <taxon>Basidiomycota</taxon>
        <taxon>Pucciniomycotina</taxon>
        <taxon>Microbotryomycetes</taxon>
        <taxon>Sporidiobolales</taxon>
        <taxon>Sporidiobolaceae</taxon>
        <taxon>Rhodotorula</taxon>
    </lineage>
</organism>
<evidence type="ECO:0000256" key="1">
    <source>
        <dbReference type="SAM" id="MobiDB-lite"/>
    </source>
</evidence>
<proteinExistence type="predicted"/>
<name>A0A5C5FZX8_9BASI</name>
<keyword evidence="3" id="KW-1185">Reference proteome</keyword>
<sequence length="324" mass="33235">MRALVRPRRDKVALEQRMPPPPGRVGPDVGLEGDQVALPPRRGPVVRRARLGVVRLGGRGADGDARGVGEGVGGRGGDEVVPEGRGDDVGLEHGGVRDRDVGRGRLCHEVGVVGAHVLVADLDPCGGWQQGVGQDSGSRGGRGRGAGGAPSFLASAACCLFFSADAAAKHRLTGTQVKLRPRARVRVIRGNVAPGREGVEGDAREPEALVLLPQRVAVADLAALLGVEVDVVSVCTGERQLLVAEDDVEGVGLAVVLGGRVPVVGAARVKADEAFLGDCEVGDAEVVRPRAGGRPWPWLAWLGGCADTACAADAVEAVGAEVVL</sequence>
<dbReference type="AlphaFoldDB" id="A0A5C5FZX8"/>
<comment type="caution">
    <text evidence="2">The sequence shown here is derived from an EMBL/GenBank/DDBJ whole genome shotgun (WGS) entry which is preliminary data.</text>
</comment>
<protein>
    <submittedName>
        <fullName evidence="2">Uncharacterized protein</fullName>
    </submittedName>
</protein>
<accession>A0A5C5FZX8</accession>
<dbReference type="EMBL" id="SOZI01000026">
    <property type="protein sequence ID" value="TNY22388.1"/>
    <property type="molecule type" value="Genomic_DNA"/>
</dbReference>
<feature type="compositionally biased region" description="Basic and acidic residues" evidence="1">
    <location>
        <begin position="76"/>
        <end position="95"/>
    </location>
</feature>
<dbReference type="Proteomes" id="UP000311382">
    <property type="component" value="Unassembled WGS sequence"/>
</dbReference>
<feature type="region of interest" description="Disordered" evidence="1">
    <location>
        <begin position="1"/>
        <end position="32"/>
    </location>
</feature>
<feature type="region of interest" description="Disordered" evidence="1">
    <location>
        <begin position="62"/>
        <end position="95"/>
    </location>
</feature>